<dbReference type="GO" id="GO:0016989">
    <property type="term" value="F:sigma factor antagonist activity"/>
    <property type="evidence" value="ECO:0007669"/>
    <property type="project" value="InterPro"/>
</dbReference>
<comment type="catalytic activity">
    <reaction evidence="6">
        <text>L-seryl-[protein] + ATP = O-phospho-L-seryl-[protein] + ADP + H(+)</text>
        <dbReference type="Rhea" id="RHEA:17989"/>
        <dbReference type="Rhea" id="RHEA-COMP:9863"/>
        <dbReference type="Rhea" id="RHEA-COMP:11604"/>
        <dbReference type="ChEBI" id="CHEBI:15378"/>
        <dbReference type="ChEBI" id="CHEBI:29999"/>
        <dbReference type="ChEBI" id="CHEBI:30616"/>
        <dbReference type="ChEBI" id="CHEBI:83421"/>
        <dbReference type="ChEBI" id="CHEBI:456216"/>
        <dbReference type="EC" id="2.7.11.1"/>
    </reaction>
</comment>
<keyword evidence="2 6" id="KW-0808">Transferase</keyword>
<dbReference type="NCBIfam" id="NF003144">
    <property type="entry name" value="PRK04069.1"/>
    <property type="match status" value="1"/>
</dbReference>
<evidence type="ECO:0000256" key="2">
    <source>
        <dbReference type="ARBA" id="ARBA00022679"/>
    </source>
</evidence>
<dbReference type="HAMAP" id="MF_00638">
    <property type="entry name" value="Anti_sigma_B"/>
    <property type="match status" value="1"/>
</dbReference>
<dbReference type="Pfam" id="PF13581">
    <property type="entry name" value="HATPase_c_2"/>
    <property type="match status" value="1"/>
</dbReference>
<organism evidence="8 9">
    <name type="scientific">Halalkalibacter krulwichiae</name>
    <dbReference type="NCBI Taxonomy" id="199441"/>
    <lineage>
        <taxon>Bacteria</taxon>
        <taxon>Bacillati</taxon>
        <taxon>Bacillota</taxon>
        <taxon>Bacilli</taxon>
        <taxon>Bacillales</taxon>
        <taxon>Bacillaceae</taxon>
        <taxon>Halalkalibacter</taxon>
    </lineage>
</organism>
<protein>
    <recommendedName>
        <fullName evidence="6">Serine-protein kinase RsbW</fullName>
        <ecNumber evidence="6">2.7.11.1</ecNumber>
    </recommendedName>
    <alternativeName>
        <fullName evidence="6">Anti-sigma-B factor</fullName>
    </alternativeName>
    <alternativeName>
        <fullName evidence="6">Sigma-B negative effector RsbW</fullName>
    </alternativeName>
</protein>
<dbReference type="GO" id="GO:0005524">
    <property type="term" value="F:ATP binding"/>
    <property type="evidence" value="ECO:0007669"/>
    <property type="project" value="UniProtKB-KW"/>
</dbReference>
<gene>
    <name evidence="6 8" type="primary">rsbW</name>
    <name evidence="8" type="ORF">BkAM31D_01345</name>
</gene>
<evidence type="ECO:0000313" key="9">
    <source>
        <dbReference type="Proteomes" id="UP000193006"/>
    </source>
</evidence>
<keyword evidence="1 6" id="KW-0723">Serine/threonine-protein kinase</keyword>
<evidence type="ECO:0000256" key="1">
    <source>
        <dbReference type="ARBA" id="ARBA00022527"/>
    </source>
</evidence>
<dbReference type="AlphaFoldDB" id="A0A1Y9THM8"/>
<dbReference type="GO" id="GO:0106310">
    <property type="term" value="F:protein serine kinase activity"/>
    <property type="evidence" value="ECO:0007669"/>
    <property type="project" value="RHEA"/>
</dbReference>
<name>A0A1Y9THM8_9BACI</name>
<evidence type="ECO:0000313" key="8">
    <source>
        <dbReference type="EMBL" id="ARK28618.1"/>
    </source>
</evidence>
<dbReference type="InterPro" id="IPR036890">
    <property type="entry name" value="HATPase_C_sf"/>
</dbReference>
<dbReference type="STRING" id="199441.BkAM31D_01345"/>
<keyword evidence="5 6" id="KW-0067">ATP-binding</keyword>
<keyword evidence="9" id="KW-1185">Reference proteome</keyword>
<feature type="domain" description="Histidine kinase/HSP90-like ATPase" evidence="7">
    <location>
        <begin position="13"/>
        <end position="140"/>
    </location>
</feature>
<comment type="catalytic activity">
    <reaction evidence="6">
        <text>L-threonyl-[protein] + ATP = O-phospho-L-threonyl-[protein] + ADP + H(+)</text>
        <dbReference type="Rhea" id="RHEA:46608"/>
        <dbReference type="Rhea" id="RHEA-COMP:11060"/>
        <dbReference type="Rhea" id="RHEA-COMP:11605"/>
        <dbReference type="ChEBI" id="CHEBI:15378"/>
        <dbReference type="ChEBI" id="CHEBI:30013"/>
        <dbReference type="ChEBI" id="CHEBI:30616"/>
        <dbReference type="ChEBI" id="CHEBI:61977"/>
        <dbReference type="ChEBI" id="CHEBI:456216"/>
        <dbReference type="EC" id="2.7.11.1"/>
    </reaction>
</comment>
<evidence type="ECO:0000256" key="3">
    <source>
        <dbReference type="ARBA" id="ARBA00022741"/>
    </source>
</evidence>
<dbReference type="Proteomes" id="UP000193006">
    <property type="component" value="Chromosome"/>
</dbReference>
<dbReference type="NCBIfam" id="TIGR01924">
    <property type="entry name" value="rsbW_low_gc"/>
    <property type="match status" value="1"/>
</dbReference>
<dbReference type="PANTHER" id="PTHR35526">
    <property type="entry name" value="ANTI-SIGMA-F FACTOR RSBW-RELATED"/>
    <property type="match status" value="1"/>
</dbReference>
<dbReference type="InterPro" id="IPR003594">
    <property type="entry name" value="HATPase_dom"/>
</dbReference>
<dbReference type="SUPFAM" id="SSF55874">
    <property type="entry name" value="ATPase domain of HSP90 chaperone/DNA topoisomerase II/histidine kinase"/>
    <property type="match status" value="1"/>
</dbReference>
<accession>A0A1Y9THM8</accession>
<dbReference type="KEGG" id="bkw:BkAM31D_01345"/>
<reference evidence="8 9" key="1">
    <citation type="submission" date="2017-04" db="EMBL/GenBank/DDBJ databases">
        <title>Bacillus krulwichiae AM31D Genome sequencing and assembly.</title>
        <authorList>
            <person name="Krulwich T.A."/>
            <person name="Anastor L."/>
            <person name="Ehrlich R."/>
            <person name="Ehrlich G.D."/>
            <person name="Janto B."/>
        </authorList>
    </citation>
    <scope>NUCLEOTIDE SEQUENCE [LARGE SCALE GENOMIC DNA]</scope>
    <source>
        <strain evidence="8 9">AM31D</strain>
    </source>
</reference>
<dbReference type="EC" id="2.7.11.1" evidence="6"/>
<evidence type="ECO:0000256" key="6">
    <source>
        <dbReference type="HAMAP-Rule" id="MF_00638"/>
    </source>
</evidence>
<dbReference type="PANTHER" id="PTHR35526:SF9">
    <property type="entry name" value="SERINE-PROTEIN KINASE RSBW"/>
    <property type="match status" value="1"/>
</dbReference>
<keyword evidence="4 6" id="KW-0418">Kinase</keyword>
<sequence length="161" mass="17846">MKQQEADHIQMSVPAKPEYVGVIRLTVSGIANRVGFTYDEIEDMKIAVAEACTNVVNHAYEEGGVMNVSFYLYEDKIEIVVADQGQSFDIASVRDQLGPVNADRPVADLKEGGLGLFLINTLMDKVEINDESGIVLVMTKFLHGDEVEHDVERFSEAQPEQ</sequence>
<dbReference type="GO" id="GO:0004674">
    <property type="term" value="F:protein serine/threonine kinase activity"/>
    <property type="evidence" value="ECO:0007669"/>
    <property type="project" value="UniProtKB-KW"/>
</dbReference>
<evidence type="ECO:0000259" key="7">
    <source>
        <dbReference type="Pfam" id="PF13581"/>
    </source>
</evidence>
<evidence type="ECO:0000256" key="5">
    <source>
        <dbReference type="ARBA" id="ARBA00022840"/>
    </source>
</evidence>
<dbReference type="EMBL" id="CP020814">
    <property type="protein sequence ID" value="ARK28618.1"/>
    <property type="molecule type" value="Genomic_DNA"/>
</dbReference>
<dbReference type="CDD" id="cd16936">
    <property type="entry name" value="HATPase_RsbW-like"/>
    <property type="match status" value="1"/>
</dbReference>
<keyword evidence="3 6" id="KW-0547">Nucleotide-binding</keyword>
<comment type="function">
    <text evidence="6">Negative regulator of sigma-B activity. Phosphorylates and inactivates its specific antagonist protein, RsbV. Upon phosphorylation of RsbV, RsbW is released and binds to sigma-B, thereby blocking its ability to form an RNA polymerase holoenzyme (E-sigma-B).</text>
</comment>
<dbReference type="InterPro" id="IPR050267">
    <property type="entry name" value="Anti-sigma-factor_SerPK"/>
</dbReference>
<evidence type="ECO:0000256" key="4">
    <source>
        <dbReference type="ARBA" id="ARBA00022777"/>
    </source>
</evidence>
<dbReference type="Gene3D" id="3.30.565.10">
    <property type="entry name" value="Histidine kinase-like ATPase, C-terminal domain"/>
    <property type="match status" value="1"/>
</dbReference>
<dbReference type="InterPro" id="IPR010193">
    <property type="entry name" value="RsbW"/>
</dbReference>
<proteinExistence type="inferred from homology"/>
<comment type="similarity">
    <text evidence="6">Belongs to the anti-sigma-factor family.</text>
</comment>
<dbReference type="RefSeq" id="WP_066159463.1">
    <property type="nucleotide sequence ID" value="NZ_CP020814.1"/>
</dbReference>